<dbReference type="Proteomes" id="UP000033188">
    <property type="component" value="Chromosome 3"/>
</dbReference>
<dbReference type="STRING" id="5866.A0A061DC40"/>
<dbReference type="GO" id="GO:0005524">
    <property type="term" value="F:ATP binding"/>
    <property type="evidence" value="ECO:0007669"/>
    <property type="project" value="UniProtKB-KW"/>
</dbReference>
<evidence type="ECO:0000259" key="8">
    <source>
        <dbReference type="Pfam" id="PF01467"/>
    </source>
</evidence>
<dbReference type="InterPro" id="IPR014729">
    <property type="entry name" value="Rossmann-like_a/b/a_fold"/>
</dbReference>
<dbReference type="OrthoDB" id="422187at2759"/>
<dbReference type="AlphaFoldDB" id="A0A061DC40"/>
<reference evidence="10" key="1">
    <citation type="journal article" date="2014" name="Nucleic Acids Res.">
        <title>The evolutionary dynamics of variant antigen genes in Babesia reveal a history of genomic innovation underlying host-parasite interaction.</title>
        <authorList>
            <person name="Jackson A.P."/>
            <person name="Otto T.D."/>
            <person name="Darby A."/>
            <person name="Ramaprasad A."/>
            <person name="Xia D."/>
            <person name="Echaide I.E."/>
            <person name="Farber M."/>
            <person name="Gahlot S."/>
            <person name="Gamble J."/>
            <person name="Gupta D."/>
            <person name="Gupta Y."/>
            <person name="Jackson L."/>
            <person name="Malandrin L."/>
            <person name="Malas T.B."/>
            <person name="Moussa E."/>
            <person name="Nair M."/>
            <person name="Reid A.J."/>
            <person name="Sanders M."/>
            <person name="Sharma J."/>
            <person name="Tracey A."/>
            <person name="Quail M.A."/>
            <person name="Weir W."/>
            <person name="Wastling J.M."/>
            <person name="Hall N."/>
            <person name="Willadsen P."/>
            <person name="Lingelbach K."/>
            <person name="Shiels B."/>
            <person name="Tait A."/>
            <person name="Berriman M."/>
            <person name="Allred D.R."/>
            <person name="Pain A."/>
        </authorList>
    </citation>
    <scope>NUCLEOTIDE SEQUENCE [LARGE SCALE GENOMIC DNA]</scope>
    <source>
        <strain evidence="10">Bond</strain>
    </source>
</reference>
<dbReference type="RefSeq" id="XP_012768685.1">
    <property type="nucleotide sequence ID" value="XM_012913231.1"/>
</dbReference>
<evidence type="ECO:0000256" key="6">
    <source>
        <dbReference type="ARBA" id="ARBA00022840"/>
    </source>
</evidence>
<dbReference type="HAMAP" id="MF_00244">
    <property type="entry name" value="NaMN_adenylyltr"/>
    <property type="match status" value="1"/>
</dbReference>
<dbReference type="OMA" id="IDEIWVV"/>
<dbReference type="SUPFAM" id="SSF52374">
    <property type="entry name" value="Nucleotidylyl transferase"/>
    <property type="match status" value="1"/>
</dbReference>
<dbReference type="InterPro" id="IPR004821">
    <property type="entry name" value="Cyt_trans-like"/>
</dbReference>
<dbReference type="InterPro" id="IPR005248">
    <property type="entry name" value="NadD/NMNAT"/>
</dbReference>
<evidence type="ECO:0000313" key="9">
    <source>
        <dbReference type="EMBL" id="CDR96499.1"/>
    </source>
</evidence>
<keyword evidence="3 9" id="KW-0808">Transferase</keyword>
<evidence type="ECO:0000256" key="2">
    <source>
        <dbReference type="ARBA" id="ARBA00022642"/>
    </source>
</evidence>
<accession>A0A061DC40</accession>
<dbReference type="PANTHER" id="PTHR39321">
    <property type="entry name" value="NICOTINATE-NUCLEOTIDE ADENYLYLTRANSFERASE-RELATED"/>
    <property type="match status" value="1"/>
</dbReference>
<dbReference type="EMBL" id="LK391709">
    <property type="protein sequence ID" value="CDR96499.1"/>
    <property type="molecule type" value="Genomic_DNA"/>
</dbReference>
<evidence type="ECO:0000256" key="7">
    <source>
        <dbReference type="ARBA" id="ARBA00023027"/>
    </source>
</evidence>
<evidence type="ECO:0000313" key="10">
    <source>
        <dbReference type="Proteomes" id="UP000033188"/>
    </source>
</evidence>
<dbReference type="Gene3D" id="3.40.50.620">
    <property type="entry name" value="HUPs"/>
    <property type="match status" value="1"/>
</dbReference>
<gene>
    <name evidence="9" type="ORF">BBBOND_0304030</name>
</gene>
<dbReference type="GO" id="GO:0009435">
    <property type="term" value="P:NAD+ biosynthetic process"/>
    <property type="evidence" value="ECO:0007669"/>
    <property type="project" value="UniProtKB-UniPathway"/>
</dbReference>
<organism evidence="9 10">
    <name type="scientific">Babesia bigemina</name>
    <dbReference type="NCBI Taxonomy" id="5866"/>
    <lineage>
        <taxon>Eukaryota</taxon>
        <taxon>Sar</taxon>
        <taxon>Alveolata</taxon>
        <taxon>Apicomplexa</taxon>
        <taxon>Aconoidasida</taxon>
        <taxon>Piroplasmida</taxon>
        <taxon>Babesiidae</taxon>
        <taxon>Babesia</taxon>
    </lineage>
</organism>
<comment type="pathway">
    <text evidence="1">Cofactor biosynthesis; NAD(+) biosynthesis.</text>
</comment>
<evidence type="ECO:0000256" key="3">
    <source>
        <dbReference type="ARBA" id="ARBA00022679"/>
    </source>
</evidence>
<dbReference type="UniPathway" id="UPA00253">
    <property type="reaction ID" value="UER00600"/>
</dbReference>
<sequence>MSLKVLLFAGTFDPITAAHLLMLRQAAETEFFDKIWILPSGKRTDKVFTASDEVRFRQCEIAAGQLEGIHPDVEVCDYEIKKGENIDSYFTMRYFQETYPDYDFYFFVGSDLLPQIVKWPYGDELVKITKFLIAYREGYPILQEDLDTLKQYKLLSDLLRCKGRSMEASSTSSTLVRSQLAANVKCDEVGTLHPEIMDYITQHGLYKQRT</sequence>
<keyword evidence="5" id="KW-0547">Nucleotide-binding</keyword>
<dbReference type="Pfam" id="PF01467">
    <property type="entry name" value="CTP_transf_like"/>
    <property type="match status" value="1"/>
</dbReference>
<evidence type="ECO:0000256" key="5">
    <source>
        <dbReference type="ARBA" id="ARBA00022741"/>
    </source>
</evidence>
<keyword evidence="2" id="KW-0662">Pyridine nucleotide biosynthesis</keyword>
<evidence type="ECO:0000256" key="1">
    <source>
        <dbReference type="ARBA" id="ARBA00004790"/>
    </source>
</evidence>
<keyword evidence="7" id="KW-0520">NAD</keyword>
<dbReference type="CDD" id="cd02165">
    <property type="entry name" value="NMNAT"/>
    <property type="match status" value="1"/>
</dbReference>
<evidence type="ECO:0000256" key="4">
    <source>
        <dbReference type="ARBA" id="ARBA00022695"/>
    </source>
</evidence>
<dbReference type="GeneID" id="24565040"/>
<protein>
    <submittedName>
        <fullName evidence="9">Cytidylyltransferase family protein, putative</fullName>
    </submittedName>
</protein>
<keyword evidence="6" id="KW-0067">ATP-binding</keyword>
<feature type="domain" description="Cytidyltransferase-like" evidence="8">
    <location>
        <begin position="7"/>
        <end position="157"/>
    </location>
</feature>
<dbReference type="VEuPathDB" id="PiroplasmaDB:BBBOND_0304030"/>
<dbReference type="GO" id="GO:0070566">
    <property type="term" value="F:adenylyltransferase activity"/>
    <property type="evidence" value="ECO:0007669"/>
    <property type="project" value="UniProtKB-ARBA"/>
</dbReference>
<dbReference type="PANTHER" id="PTHR39321:SF3">
    <property type="entry name" value="PHOSPHOPANTETHEINE ADENYLYLTRANSFERASE"/>
    <property type="match status" value="1"/>
</dbReference>
<proteinExistence type="inferred from homology"/>
<dbReference type="KEGG" id="bbig:BBBOND_0304030"/>
<keyword evidence="4 9" id="KW-0548">Nucleotidyltransferase</keyword>
<keyword evidence="10" id="KW-1185">Reference proteome</keyword>
<name>A0A061DC40_BABBI</name>